<sequence length="177" mass="20644">MHTAKICWRNLYRNTCVNFVRRNHENNFYDPPYLEHMKPKIPLLQPMNVQIKGYDFALVESFQKLVHRIAKVMDIEVSDGWAVPAKVEKIQKFKPNSTVIDSEYVLSTYERNVQLLDLPVNIAPVFIEMIQAGLPQGISFEIHQHLPEHETIRYVPDFELKELKSQLETLGGPTKKK</sequence>
<keyword evidence="1" id="KW-0689">Ribosomal protein</keyword>
<keyword evidence="2" id="KW-0687">Ribonucleoprotein</keyword>
<proteinExistence type="predicted"/>
<evidence type="ECO:0000259" key="3">
    <source>
        <dbReference type="SMART" id="SM01403"/>
    </source>
</evidence>
<gene>
    <name evidence="4" type="ORF">O3M35_008928</name>
</gene>
<evidence type="ECO:0000256" key="1">
    <source>
        <dbReference type="ARBA" id="ARBA00022980"/>
    </source>
</evidence>
<dbReference type="SUPFAM" id="SSF54999">
    <property type="entry name" value="Ribosomal protein S10"/>
    <property type="match status" value="1"/>
</dbReference>
<keyword evidence="5" id="KW-1185">Reference proteome</keyword>
<name>A0AAW1DFC9_9HEMI</name>
<feature type="domain" description="Small ribosomal subunit protein uS10" evidence="3">
    <location>
        <begin position="48"/>
        <end position="143"/>
    </location>
</feature>
<dbReference type="InterPro" id="IPR027487">
    <property type="entry name" value="Ribosomal_mL48"/>
</dbReference>
<accession>A0AAW1DFC9</accession>
<protein>
    <recommendedName>
        <fullName evidence="3">Small ribosomal subunit protein uS10 domain-containing protein</fullName>
    </recommendedName>
</protein>
<organism evidence="4 5">
    <name type="scientific">Rhynocoris fuscipes</name>
    <dbReference type="NCBI Taxonomy" id="488301"/>
    <lineage>
        <taxon>Eukaryota</taxon>
        <taxon>Metazoa</taxon>
        <taxon>Ecdysozoa</taxon>
        <taxon>Arthropoda</taxon>
        <taxon>Hexapoda</taxon>
        <taxon>Insecta</taxon>
        <taxon>Pterygota</taxon>
        <taxon>Neoptera</taxon>
        <taxon>Paraneoptera</taxon>
        <taxon>Hemiptera</taxon>
        <taxon>Heteroptera</taxon>
        <taxon>Panheteroptera</taxon>
        <taxon>Cimicomorpha</taxon>
        <taxon>Reduviidae</taxon>
        <taxon>Harpactorinae</taxon>
        <taxon>Harpactorini</taxon>
        <taxon>Rhynocoris</taxon>
    </lineage>
</organism>
<evidence type="ECO:0000313" key="5">
    <source>
        <dbReference type="Proteomes" id="UP001461498"/>
    </source>
</evidence>
<dbReference type="AlphaFoldDB" id="A0AAW1DFC9"/>
<evidence type="ECO:0000256" key="2">
    <source>
        <dbReference type="ARBA" id="ARBA00023274"/>
    </source>
</evidence>
<dbReference type="InterPro" id="IPR027486">
    <property type="entry name" value="Ribosomal_uS10_dom"/>
</dbReference>
<dbReference type="GO" id="GO:0005761">
    <property type="term" value="C:mitochondrial ribosome"/>
    <property type="evidence" value="ECO:0007669"/>
    <property type="project" value="InterPro"/>
</dbReference>
<dbReference type="GO" id="GO:1990904">
    <property type="term" value="C:ribonucleoprotein complex"/>
    <property type="evidence" value="ECO:0007669"/>
    <property type="project" value="UniProtKB-KW"/>
</dbReference>
<dbReference type="EMBL" id="JAPXFL010000005">
    <property type="protein sequence ID" value="KAK9507120.1"/>
    <property type="molecule type" value="Genomic_DNA"/>
</dbReference>
<reference evidence="4 5" key="1">
    <citation type="submission" date="2022-12" db="EMBL/GenBank/DDBJ databases">
        <title>Chromosome-level genome assembly of true bugs.</title>
        <authorList>
            <person name="Ma L."/>
            <person name="Li H."/>
        </authorList>
    </citation>
    <scope>NUCLEOTIDE SEQUENCE [LARGE SCALE GENOMIC DNA]</scope>
    <source>
        <strain evidence="4">Lab_2022b</strain>
    </source>
</reference>
<comment type="caution">
    <text evidence="4">The sequence shown here is derived from an EMBL/GenBank/DDBJ whole genome shotgun (WGS) entry which is preliminary data.</text>
</comment>
<dbReference type="InterPro" id="IPR036838">
    <property type="entry name" value="Ribosomal_uS10_dom_sf"/>
</dbReference>
<dbReference type="PANTHER" id="PTHR13473">
    <property type="entry name" value="MITOCHONDRIAL RIBOSOMAL PROTEIN L48"/>
    <property type="match status" value="1"/>
</dbReference>
<evidence type="ECO:0000313" key="4">
    <source>
        <dbReference type="EMBL" id="KAK9507120.1"/>
    </source>
</evidence>
<dbReference type="SMART" id="SM01403">
    <property type="entry name" value="Ribosomal_S10"/>
    <property type="match status" value="1"/>
</dbReference>
<dbReference type="PANTHER" id="PTHR13473:SF0">
    <property type="entry name" value="LARGE RIBOSOMAL SUBUNIT PROTEIN ML48"/>
    <property type="match status" value="1"/>
</dbReference>
<dbReference type="Proteomes" id="UP001461498">
    <property type="component" value="Unassembled WGS sequence"/>
</dbReference>
<dbReference type="Pfam" id="PF00338">
    <property type="entry name" value="Ribosomal_S10"/>
    <property type="match status" value="1"/>
</dbReference>